<gene>
    <name evidence="18" type="ORF">BN863_22290</name>
</gene>
<evidence type="ECO:0000256" key="12">
    <source>
        <dbReference type="PROSITE-ProRule" id="PRU00169"/>
    </source>
</evidence>
<dbReference type="Gene3D" id="2.130.10.10">
    <property type="entry name" value="YVTN repeat-like/Quinoprotein amine dehydrogenase"/>
    <property type="match status" value="3"/>
</dbReference>
<dbReference type="EMBL" id="HG315671">
    <property type="protein sequence ID" value="CDF79941.1"/>
    <property type="molecule type" value="Genomic_DNA"/>
</dbReference>
<keyword evidence="3 12" id="KW-0597">Phosphoprotein</keyword>
<dbReference type="Pfam" id="PF00512">
    <property type="entry name" value="HisKA"/>
    <property type="match status" value="1"/>
</dbReference>
<dbReference type="Gene3D" id="1.10.10.60">
    <property type="entry name" value="Homeodomain-like"/>
    <property type="match status" value="1"/>
</dbReference>
<dbReference type="InterPro" id="IPR036890">
    <property type="entry name" value="HATPase_C_sf"/>
</dbReference>
<feature type="domain" description="HTH araC/xylS-type" evidence="15">
    <location>
        <begin position="1210"/>
        <end position="1309"/>
    </location>
</feature>
<dbReference type="PANTHER" id="PTHR43547:SF2">
    <property type="entry name" value="HYBRID SIGNAL TRANSDUCTION HISTIDINE KINASE C"/>
    <property type="match status" value="1"/>
</dbReference>
<dbReference type="SMART" id="SM00342">
    <property type="entry name" value="HTH_ARAC"/>
    <property type="match status" value="1"/>
</dbReference>
<dbReference type="InterPro" id="IPR004358">
    <property type="entry name" value="Sig_transdc_His_kin-like_C"/>
</dbReference>
<keyword evidence="9" id="KW-0805">Transcription regulation</keyword>
<dbReference type="SUPFAM" id="SSF55874">
    <property type="entry name" value="ATPase domain of HSP90 chaperone/DNA topoisomerase II/histidine kinase"/>
    <property type="match status" value="1"/>
</dbReference>
<keyword evidence="8" id="KW-0902">Two-component regulatory system</keyword>
<dbReference type="InterPro" id="IPR001789">
    <property type="entry name" value="Sig_transdc_resp-reg_receiver"/>
</dbReference>
<dbReference type="Gene3D" id="1.10.287.130">
    <property type="match status" value="1"/>
</dbReference>
<feature type="domain" description="Response regulatory" evidence="17">
    <location>
        <begin position="1063"/>
        <end position="1178"/>
    </location>
</feature>
<dbReference type="Gene3D" id="3.30.565.10">
    <property type="entry name" value="Histidine kinase-like ATPase, C-terminal domain"/>
    <property type="match status" value="1"/>
</dbReference>
<dbReference type="SMART" id="SM00387">
    <property type="entry name" value="HATPase_c"/>
    <property type="match status" value="1"/>
</dbReference>
<dbReference type="PRINTS" id="PR00344">
    <property type="entry name" value="BCTRLSENSOR"/>
</dbReference>
<feature type="modified residue" description="4-aspartylphosphate" evidence="12">
    <location>
        <position position="1111"/>
    </location>
</feature>
<dbReference type="Pfam" id="PF12833">
    <property type="entry name" value="HTH_18"/>
    <property type="match status" value="1"/>
</dbReference>
<comment type="catalytic activity">
    <reaction evidence="1">
        <text>ATP + protein L-histidine = ADP + protein N-phospho-L-histidine.</text>
        <dbReference type="EC" id="2.7.13.3"/>
    </reaction>
</comment>
<dbReference type="PANTHER" id="PTHR43547">
    <property type="entry name" value="TWO-COMPONENT HISTIDINE KINASE"/>
    <property type="match status" value="1"/>
</dbReference>
<dbReference type="InterPro" id="IPR003594">
    <property type="entry name" value="HATPase_dom"/>
</dbReference>
<dbReference type="InterPro" id="IPR036097">
    <property type="entry name" value="HisK_dim/P_sf"/>
</dbReference>
<proteinExistence type="predicted"/>
<evidence type="ECO:0000256" key="13">
    <source>
        <dbReference type="SAM" id="Coils"/>
    </source>
</evidence>
<dbReference type="PROSITE" id="PS01124">
    <property type="entry name" value="HTH_ARAC_FAMILY_2"/>
    <property type="match status" value="1"/>
</dbReference>
<keyword evidence="6 18" id="KW-0418">Kinase</keyword>
<dbReference type="InterPro" id="IPR013783">
    <property type="entry name" value="Ig-like_fold"/>
</dbReference>
<dbReference type="InterPro" id="IPR011110">
    <property type="entry name" value="Reg_prop"/>
</dbReference>
<dbReference type="CDD" id="cd00082">
    <property type="entry name" value="HisKA"/>
    <property type="match status" value="1"/>
</dbReference>
<dbReference type="EC" id="2.7.13.3" evidence="2"/>
<dbReference type="eggNOG" id="COG2205">
    <property type="taxonomic scope" value="Bacteria"/>
</dbReference>
<keyword evidence="5" id="KW-0547">Nucleotide-binding</keyword>
<dbReference type="SUPFAM" id="SSF47384">
    <property type="entry name" value="Homodimeric domain of signal transducing histidine kinase"/>
    <property type="match status" value="1"/>
</dbReference>
<evidence type="ECO:0000256" key="1">
    <source>
        <dbReference type="ARBA" id="ARBA00000085"/>
    </source>
</evidence>
<dbReference type="PROSITE" id="PS50110">
    <property type="entry name" value="RESPONSE_REGULATORY"/>
    <property type="match status" value="1"/>
</dbReference>
<dbReference type="FunFam" id="3.30.565.10:FF:000037">
    <property type="entry name" value="Hybrid sensor histidine kinase/response regulator"/>
    <property type="match status" value="1"/>
</dbReference>
<dbReference type="Gene3D" id="3.40.50.2300">
    <property type="match status" value="1"/>
</dbReference>
<organism evidence="18 19">
    <name type="scientific">Formosa agariphila (strain DSM 15362 / KCTC 12365 / LMG 23005 / KMM 3901 / M-2Alg 35-1)</name>
    <dbReference type="NCBI Taxonomy" id="1347342"/>
    <lineage>
        <taxon>Bacteria</taxon>
        <taxon>Pseudomonadati</taxon>
        <taxon>Bacteroidota</taxon>
        <taxon>Flavobacteriia</taxon>
        <taxon>Flavobacteriales</taxon>
        <taxon>Flavobacteriaceae</taxon>
        <taxon>Formosa</taxon>
    </lineage>
</organism>
<dbReference type="STRING" id="1347342.BN863_22290"/>
<protein>
    <recommendedName>
        <fullName evidence="2">histidine kinase</fullName>
        <ecNumber evidence="2">2.7.13.3</ecNumber>
    </recommendedName>
</protein>
<evidence type="ECO:0000259" key="16">
    <source>
        <dbReference type="PROSITE" id="PS50109"/>
    </source>
</evidence>
<dbReference type="PROSITE" id="PS50109">
    <property type="entry name" value="HIS_KIN"/>
    <property type="match status" value="1"/>
</dbReference>
<evidence type="ECO:0000256" key="14">
    <source>
        <dbReference type="SAM" id="Phobius"/>
    </source>
</evidence>
<keyword evidence="11" id="KW-0804">Transcription</keyword>
<evidence type="ECO:0000256" key="10">
    <source>
        <dbReference type="ARBA" id="ARBA00023125"/>
    </source>
</evidence>
<dbReference type="SMART" id="SM00448">
    <property type="entry name" value="REC"/>
    <property type="match status" value="1"/>
</dbReference>
<feature type="coiled-coil region" evidence="13">
    <location>
        <begin position="1167"/>
        <end position="1194"/>
    </location>
</feature>
<dbReference type="FunFam" id="2.60.40.10:FF:000791">
    <property type="entry name" value="Two-component system sensor histidine kinase/response regulator"/>
    <property type="match status" value="1"/>
</dbReference>
<dbReference type="HOGENOM" id="CLU_000445_28_1_10"/>
<keyword evidence="13" id="KW-0175">Coiled coil</keyword>
<dbReference type="Gene3D" id="2.60.40.10">
    <property type="entry name" value="Immunoglobulins"/>
    <property type="match status" value="1"/>
</dbReference>
<dbReference type="Pfam" id="PF07494">
    <property type="entry name" value="Reg_prop"/>
    <property type="match status" value="3"/>
</dbReference>
<keyword evidence="14" id="KW-0472">Membrane</keyword>
<evidence type="ECO:0000256" key="7">
    <source>
        <dbReference type="ARBA" id="ARBA00022840"/>
    </source>
</evidence>
<reference evidence="18 19" key="1">
    <citation type="journal article" date="2013" name="Appl. Environ. Microbiol.">
        <title>The genome of the alga-associated marine flavobacterium Formosa agariphila KMM 3901T reveals a broad potential for degradation of algal polysaccharides.</title>
        <authorList>
            <person name="Mann A.J."/>
            <person name="Hahnke R.L."/>
            <person name="Huang S."/>
            <person name="Werner J."/>
            <person name="Xing P."/>
            <person name="Barbeyron T."/>
            <person name="Huettel B."/>
            <person name="Stueber K."/>
            <person name="Reinhardt R."/>
            <person name="Harder J."/>
            <person name="Gloeckner F.O."/>
            <person name="Amann R.I."/>
            <person name="Teeling H."/>
        </authorList>
    </citation>
    <scope>NUCLEOTIDE SEQUENCE [LARGE SCALE GENOMIC DNA]</scope>
    <source>
        <strain evidence="19">DSM 15362 / KCTC 12365 / LMG 23005 / KMM 3901</strain>
    </source>
</reference>
<dbReference type="InterPro" id="IPR005467">
    <property type="entry name" value="His_kinase_dom"/>
</dbReference>
<dbReference type="InterPro" id="IPR011123">
    <property type="entry name" value="Y_Y_Y"/>
</dbReference>
<evidence type="ECO:0000256" key="4">
    <source>
        <dbReference type="ARBA" id="ARBA00022679"/>
    </source>
</evidence>
<dbReference type="GO" id="GO:0043565">
    <property type="term" value="F:sequence-specific DNA binding"/>
    <property type="evidence" value="ECO:0007669"/>
    <property type="project" value="InterPro"/>
</dbReference>
<dbReference type="InterPro" id="IPR018062">
    <property type="entry name" value="HTH_AraC-typ_CS"/>
</dbReference>
<evidence type="ECO:0000313" key="18">
    <source>
        <dbReference type="EMBL" id="CDF79941.1"/>
    </source>
</evidence>
<dbReference type="PROSITE" id="PS00041">
    <property type="entry name" value="HTH_ARAC_FAMILY_1"/>
    <property type="match status" value="1"/>
</dbReference>
<dbReference type="SUPFAM" id="SSF63829">
    <property type="entry name" value="Calcium-dependent phosphotriesterase"/>
    <property type="match status" value="3"/>
</dbReference>
<evidence type="ECO:0000259" key="15">
    <source>
        <dbReference type="PROSITE" id="PS01124"/>
    </source>
</evidence>
<evidence type="ECO:0000256" key="2">
    <source>
        <dbReference type="ARBA" id="ARBA00012438"/>
    </source>
</evidence>
<feature type="transmembrane region" description="Helical" evidence="14">
    <location>
        <begin position="741"/>
        <end position="759"/>
    </location>
</feature>
<keyword evidence="7" id="KW-0067">ATP-binding</keyword>
<evidence type="ECO:0000256" key="11">
    <source>
        <dbReference type="ARBA" id="ARBA00023163"/>
    </source>
</evidence>
<dbReference type="SUPFAM" id="SSF46689">
    <property type="entry name" value="Homeodomain-like"/>
    <property type="match status" value="1"/>
</dbReference>
<keyword evidence="19" id="KW-1185">Reference proteome</keyword>
<dbReference type="GO" id="GO:0003700">
    <property type="term" value="F:DNA-binding transcription factor activity"/>
    <property type="evidence" value="ECO:0007669"/>
    <property type="project" value="InterPro"/>
</dbReference>
<keyword evidence="14" id="KW-1133">Transmembrane helix</keyword>
<sequence>MAITQDQLGQIWVGTRDGLNKFDGTNFTVFRHNNNNNSHLNSISSNDIISLNVDRKGFVWIGTAMGLNKYNPQSNNFKNYFENGSETSITNNIIKSICEFSSEEIWFGTASGISIYNRDTDSFKSFLIGTNVFSIKKLTNNKLAVGTNKGLLIIKIEADKSYVTQTVNVTSSYIIQDMVKSSDNTLLLATREHHIMEYNYESDALKPYFDKEKIVGINKNVRQLLFDDKGKLWMGTYNGLQIASTNKKITTLYSNINDYESISDNFIKSLFKDKNGSIWIGSYLGGINIWDDSNINFVKITQKPGNTGLSFKSVSSISSYKNHIYFGTEGGGVTVLDTITRSYKYINTNTSPELSSDNIKALLRDKEDYLWIGTFNHGVAVYNVEEQKFNPNILPEDVVDFLKDVGVSSITQHNNTILIGTLGKGVLKYNVKNKTSEIITDKSKRNKLIHNIIKAVKVDTKNNLWIGTYNGLNKIDSESQTSNFLYNVNTNVGYGVTCIYEDFKGNIWVGTEVEGLFKLENNTFRRISLNIDSDTPLIGVRSIVEDDHGDFWLSTPNQGIIRFNPENEKIIYNYTQKEGLLNNQFNNNASFTYPNGTMFFGGAGGVVLFNPKKLIKNTFSPQVILTDFKIKNKSIKIDDDNSVLSKTISYTEELELSYEQGNFNISFSIPNYLNSGSNHYLYRLKGLEDEWVETSQNTAFYTIQDPGNYVFEVKGVNSDGIINKKPTTLNIKVNPAPWRTWWAFMFYGVVIFSILYYLLNIIKSKQRLGNQLVLEKIQADQIKKNNKSKLEFFTNISHEFRTPLTLILGPLSQILDNYKGSSEMYKKLKVIESNANHLLQLINRLMDFRKLESDLIKLETAEGNIVKFLKEIFLSFSEYAKDGNYQYEFHTPSDQILVYYDRYKLERVFYNLISNAFRYTPKNGKIVIRIVQKSNVLIIQVEDSGVGIAEEYKDKIFERFFELNVNRKPDNNYNKGTGIGLSIVKNIVDLHKGKIYVKDNLDGKGTIFSVELQQGRAHLEDADIIKDFKFSDDLEQYVTQLTDSEAVLDEDVFEKLNEENRPTILLVEDNKPLRKFMRSLLKQDFKILEAENGKIAYKIALREDLNLIVSDVVMPEMTGTELCSKIKSDIRTSHIPLILLTSRSSLIYKIEGLESGADDYISKPFDVKEFKLRIKNLLNSINRLKEKMNANEGLKPEDLVLSSIDEDLYKKALHIMDKNIANEQFDIPQFCEELGVSRTVLFKKIKAWTDYTPNDFIQHIRLKKAANLLEHDQYSISQISYMVGFKNPKYFSKVFKNKFGKTPTAYIKTFNHS</sequence>
<keyword evidence="14" id="KW-0812">Transmembrane</keyword>
<dbReference type="Proteomes" id="UP000016160">
    <property type="component" value="Chromosome"/>
</dbReference>
<dbReference type="InterPro" id="IPR015943">
    <property type="entry name" value="WD40/YVTN_repeat-like_dom_sf"/>
</dbReference>
<dbReference type="GO" id="GO:0005524">
    <property type="term" value="F:ATP binding"/>
    <property type="evidence" value="ECO:0007669"/>
    <property type="project" value="UniProtKB-KW"/>
</dbReference>
<evidence type="ECO:0000256" key="3">
    <source>
        <dbReference type="ARBA" id="ARBA00022553"/>
    </source>
</evidence>
<dbReference type="SMART" id="SM00388">
    <property type="entry name" value="HisKA"/>
    <property type="match status" value="1"/>
</dbReference>
<feature type="domain" description="Histidine kinase" evidence="16">
    <location>
        <begin position="795"/>
        <end position="1016"/>
    </location>
</feature>
<dbReference type="InterPro" id="IPR018060">
    <property type="entry name" value="HTH_AraC"/>
</dbReference>
<dbReference type="GO" id="GO:0000155">
    <property type="term" value="F:phosphorelay sensor kinase activity"/>
    <property type="evidence" value="ECO:0007669"/>
    <property type="project" value="InterPro"/>
</dbReference>
<evidence type="ECO:0000256" key="8">
    <source>
        <dbReference type="ARBA" id="ARBA00023012"/>
    </source>
</evidence>
<keyword evidence="10" id="KW-0238">DNA-binding</keyword>
<dbReference type="FunFam" id="1.10.287.130:FF:000034">
    <property type="entry name" value="Two-component system sensor histidine kinase/response regulator"/>
    <property type="match status" value="1"/>
</dbReference>
<keyword evidence="4" id="KW-0808">Transferase</keyword>
<accession>T2KND3</accession>
<dbReference type="InterPro" id="IPR009057">
    <property type="entry name" value="Homeodomain-like_sf"/>
</dbReference>
<dbReference type="PATRIC" id="fig|1347342.6.peg.2237"/>
<evidence type="ECO:0000259" key="17">
    <source>
        <dbReference type="PROSITE" id="PS50110"/>
    </source>
</evidence>
<dbReference type="eggNOG" id="COG0745">
    <property type="taxonomic scope" value="Bacteria"/>
</dbReference>
<evidence type="ECO:0000256" key="9">
    <source>
        <dbReference type="ARBA" id="ARBA00023015"/>
    </source>
</evidence>
<dbReference type="Pfam" id="PF00072">
    <property type="entry name" value="Response_reg"/>
    <property type="match status" value="1"/>
</dbReference>
<dbReference type="Pfam" id="PF02518">
    <property type="entry name" value="HATPase_c"/>
    <property type="match status" value="1"/>
</dbReference>
<evidence type="ECO:0000313" key="19">
    <source>
        <dbReference type="Proteomes" id="UP000016160"/>
    </source>
</evidence>
<dbReference type="SUPFAM" id="SSF52172">
    <property type="entry name" value="CheY-like"/>
    <property type="match status" value="1"/>
</dbReference>
<dbReference type="InterPro" id="IPR003661">
    <property type="entry name" value="HisK_dim/P_dom"/>
</dbReference>
<dbReference type="Pfam" id="PF07495">
    <property type="entry name" value="Y_Y_Y"/>
    <property type="match status" value="1"/>
</dbReference>
<name>T2KND3_FORAG</name>
<evidence type="ECO:0000256" key="6">
    <source>
        <dbReference type="ARBA" id="ARBA00022777"/>
    </source>
</evidence>
<dbReference type="eggNOG" id="COG3292">
    <property type="taxonomic scope" value="Bacteria"/>
</dbReference>
<dbReference type="InterPro" id="IPR011006">
    <property type="entry name" value="CheY-like_superfamily"/>
</dbReference>
<evidence type="ECO:0000256" key="5">
    <source>
        <dbReference type="ARBA" id="ARBA00022741"/>
    </source>
</evidence>